<dbReference type="InterPro" id="IPR043428">
    <property type="entry name" value="LivM-like"/>
</dbReference>
<dbReference type="Pfam" id="PF02653">
    <property type="entry name" value="BPD_transp_2"/>
    <property type="match status" value="1"/>
</dbReference>
<evidence type="ECO:0000313" key="8">
    <source>
        <dbReference type="Proteomes" id="UP000076400"/>
    </source>
</evidence>
<dbReference type="PANTHER" id="PTHR30482">
    <property type="entry name" value="HIGH-AFFINITY BRANCHED-CHAIN AMINO ACID TRANSPORT SYSTEM PERMEASE"/>
    <property type="match status" value="1"/>
</dbReference>
<feature type="transmembrane region" description="Helical" evidence="6">
    <location>
        <begin position="274"/>
        <end position="293"/>
    </location>
</feature>
<evidence type="ECO:0000256" key="2">
    <source>
        <dbReference type="ARBA" id="ARBA00022475"/>
    </source>
</evidence>
<keyword evidence="3 6" id="KW-0812">Transmembrane</keyword>
<dbReference type="AlphaFoldDB" id="A0A154VS84"/>
<reference evidence="7 8" key="1">
    <citation type="submission" date="2015-12" db="EMBL/GenBank/DDBJ databases">
        <title>Genome sequence of Oceanibaculum pacificum MCCC 1A02656.</title>
        <authorList>
            <person name="Lu L."/>
            <person name="Lai Q."/>
            <person name="Shao Z."/>
            <person name="Qian P."/>
        </authorList>
    </citation>
    <scope>NUCLEOTIDE SEQUENCE [LARGE SCALE GENOMIC DNA]</scope>
    <source>
        <strain evidence="7 8">MCCC 1A02656</strain>
    </source>
</reference>
<feature type="transmembrane region" description="Helical" evidence="6">
    <location>
        <begin position="240"/>
        <end position="267"/>
    </location>
</feature>
<evidence type="ECO:0000256" key="6">
    <source>
        <dbReference type="SAM" id="Phobius"/>
    </source>
</evidence>
<keyword evidence="5 6" id="KW-0472">Membrane</keyword>
<feature type="transmembrane region" description="Helical" evidence="6">
    <location>
        <begin position="54"/>
        <end position="74"/>
    </location>
</feature>
<protein>
    <submittedName>
        <fullName evidence="7">Branched-chain amino acid ABC transporter permease</fullName>
    </submittedName>
</protein>
<gene>
    <name evidence="7" type="ORF">AUP43_03065</name>
</gene>
<keyword evidence="2" id="KW-1003">Cell membrane</keyword>
<organism evidence="7 8">
    <name type="scientific">Oceanibaculum pacificum</name>
    <dbReference type="NCBI Taxonomy" id="580166"/>
    <lineage>
        <taxon>Bacteria</taxon>
        <taxon>Pseudomonadati</taxon>
        <taxon>Pseudomonadota</taxon>
        <taxon>Alphaproteobacteria</taxon>
        <taxon>Rhodospirillales</taxon>
        <taxon>Oceanibaculaceae</taxon>
        <taxon>Oceanibaculum</taxon>
    </lineage>
</organism>
<feature type="transmembrane region" description="Helical" evidence="6">
    <location>
        <begin position="28"/>
        <end position="47"/>
    </location>
</feature>
<comment type="subcellular location">
    <subcellularLocation>
        <location evidence="1">Cell membrane</location>
        <topology evidence="1">Multi-pass membrane protein</topology>
    </subcellularLocation>
</comment>
<evidence type="ECO:0000313" key="7">
    <source>
        <dbReference type="EMBL" id="KZD04100.1"/>
    </source>
</evidence>
<keyword evidence="4 6" id="KW-1133">Transmembrane helix</keyword>
<name>A0A154VS84_9PROT</name>
<accession>A0A154VS84</accession>
<feature type="transmembrane region" description="Helical" evidence="6">
    <location>
        <begin position="80"/>
        <end position="98"/>
    </location>
</feature>
<keyword evidence="8" id="KW-1185">Reference proteome</keyword>
<dbReference type="OrthoDB" id="9034298at2"/>
<dbReference type="RefSeq" id="WP_067558646.1">
    <property type="nucleotide sequence ID" value="NZ_LPXN01000138.1"/>
</dbReference>
<evidence type="ECO:0000256" key="5">
    <source>
        <dbReference type="ARBA" id="ARBA00023136"/>
    </source>
</evidence>
<dbReference type="STRING" id="580166.AUP43_03065"/>
<feature type="transmembrane region" description="Helical" evidence="6">
    <location>
        <begin position="205"/>
        <end position="228"/>
    </location>
</feature>
<sequence>MTGKTLLFAVTGIGLFFALPHMLADFQLFQVCLIAVTALIALGLTVVTGLAGQVSLAQAAFVGIGGYGAAILATRWGVPLWAGIPLSGIVAAMAGFVLGQVTLRVSGHYLALATMAVTAIVQLAFIHMDDITGGAAGMPVPSFEIGGRALTSGGELYYVIVPTTAVLFLIVGNIIRSRFGRAFAATRQSEIAVAAMGVDVLRYKALAFAGSAFLGAVGGGLLAPLASYLDPMQFGIPQSIYYMAIAVVGGLRSPAGAIIGAVVFILIPEFLQAFQSYLGLVFALLLLGFIVLWPNGLSGLIFRRPGARWWGGAAR</sequence>
<comment type="caution">
    <text evidence="7">The sequence shown here is derived from an EMBL/GenBank/DDBJ whole genome shotgun (WGS) entry which is preliminary data.</text>
</comment>
<evidence type="ECO:0000256" key="1">
    <source>
        <dbReference type="ARBA" id="ARBA00004651"/>
    </source>
</evidence>
<dbReference type="Proteomes" id="UP000076400">
    <property type="component" value="Unassembled WGS sequence"/>
</dbReference>
<proteinExistence type="predicted"/>
<dbReference type="PANTHER" id="PTHR30482:SF10">
    <property type="entry name" value="HIGH-AFFINITY BRANCHED-CHAIN AMINO ACID TRANSPORT PROTEIN BRAE"/>
    <property type="match status" value="1"/>
</dbReference>
<feature type="transmembrane region" description="Helical" evidence="6">
    <location>
        <begin position="156"/>
        <end position="175"/>
    </location>
</feature>
<dbReference type="InterPro" id="IPR001851">
    <property type="entry name" value="ABC_transp_permease"/>
</dbReference>
<dbReference type="GO" id="GO:0005886">
    <property type="term" value="C:plasma membrane"/>
    <property type="evidence" value="ECO:0007669"/>
    <property type="project" value="UniProtKB-SubCell"/>
</dbReference>
<dbReference type="GO" id="GO:0015658">
    <property type="term" value="F:branched-chain amino acid transmembrane transporter activity"/>
    <property type="evidence" value="ECO:0007669"/>
    <property type="project" value="InterPro"/>
</dbReference>
<dbReference type="CDD" id="cd06581">
    <property type="entry name" value="TM_PBP1_LivM_like"/>
    <property type="match status" value="1"/>
</dbReference>
<evidence type="ECO:0000256" key="3">
    <source>
        <dbReference type="ARBA" id="ARBA00022692"/>
    </source>
</evidence>
<feature type="transmembrane region" description="Helical" evidence="6">
    <location>
        <begin position="110"/>
        <end position="128"/>
    </location>
</feature>
<dbReference type="EMBL" id="LPXN01000138">
    <property type="protein sequence ID" value="KZD04100.1"/>
    <property type="molecule type" value="Genomic_DNA"/>
</dbReference>
<evidence type="ECO:0000256" key="4">
    <source>
        <dbReference type="ARBA" id="ARBA00022989"/>
    </source>
</evidence>